<dbReference type="EMBL" id="JAWDGP010005946">
    <property type="protein sequence ID" value="KAK3749345.1"/>
    <property type="molecule type" value="Genomic_DNA"/>
</dbReference>
<protein>
    <recommendedName>
        <fullName evidence="4">Secreted protein</fullName>
    </recommendedName>
</protein>
<gene>
    <name evidence="2" type="ORF">RRG08_056224</name>
</gene>
<dbReference type="AlphaFoldDB" id="A0AAE0YKN4"/>
<comment type="caution">
    <text evidence="2">The sequence shown here is derived from an EMBL/GenBank/DDBJ whole genome shotgun (WGS) entry which is preliminary data.</text>
</comment>
<evidence type="ECO:0000313" key="3">
    <source>
        <dbReference type="Proteomes" id="UP001283361"/>
    </source>
</evidence>
<proteinExistence type="predicted"/>
<reference evidence="2" key="1">
    <citation type="journal article" date="2023" name="G3 (Bethesda)">
        <title>A reference genome for the long-term kleptoplast-retaining sea slug Elysia crispata morphotype clarki.</title>
        <authorList>
            <person name="Eastman K.E."/>
            <person name="Pendleton A.L."/>
            <person name="Shaikh M.A."/>
            <person name="Suttiyut T."/>
            <person name="Ogas R."/>
            <person name="Tomko P."/>
            <person name="Gavelis G."/>
            <person name="Widhalm J.R."/>
            <person name="Wisecaver J.H."/>
        </authorList>
    </citation>
    <scope>NUCLEOTIDE SEQUENCE</scope>
    <source>
        <strain evidence="2">ECLA1</strain>
    </source>
</reference>
<dbReference type="Proteomes" id="UP001283361">
    <property type="component" value="Unassembled WGS sequence"/>
</dbReference>
<sequence>MMGMVPQPVAIACLVILSTFLTGSSFGYNGDSDASVIFPWLDTGGAKINLQDGGLLSRNRRSTNDTEGSKNIWQKIESTYNAEDPKGHRITQDNIATATNVKSMEDRSQPLLCFTTL</sequence>
<feature type="chain" id="PRO_5042099262" description="Secreted protein" evidence="1">
    <location>
        <begin position="28"/>
        <end position="117"/>
    </location>
</feature>
<keyword evidence="1" id="KW-0732">Signal</keyword>
<feature type="signal peptide" evidence="1">
    <location>
        <begin position="1"/>
        <end position="27"/>
    </location>
</feature>
<evidence type="ECO:0000256" key="1">
    <source>
        <dbReference type="SAM" id="SignalP"/>
    </source>
</evidence>
<evidence type="ECO:0000313" key="2">
    <source>
        <dbReference type="EMBL" id="KAK3749345.1"/>
    </source>
</evidence>
<organism evidence="2 3">
    <name type="scientific">Elysia crispata</name>
    <name type="common">lettuce slug</name>
    <dbReference type="NCBI Taxonomy" id="231223"/>
    <lineage>
        <taxon>Eukaryota</taxon>
        <taxon>Metazoa</taxon>
        <taxon>Spiralia</taxon>
        <taxon>Lophotrochozoa</taxon>
        <taxon>Mollusca</taxon>
        <taxon>Gastropoda</taxon>
        <taxon>Heterobranchia</taxon>
        <taxon>Euthyneura</taxon>
        <taxon>Panpulmonata</taxon>
        <taxon>Sacoglossa</taxon>
        <taxon>Placobranchoidea</taxon>
        <taxon>Plakobranchidae</taxon>
        <taxon>Elysia</taxon>
    </lineage>
</organism>
<evidence type="ECO:0008006" key="4">
    <source>
        <dbReference type="Google" id="ProtNLM"/>
    </source>
</evidence>
<accession>A0AAE0YKN4</accession>
<keyword evidence="3" id="KW-1185">Reference proteome</keyword>
<name>A0AAE0YKN4_9GAST</name>